<gene>
    <name evidence="1" type="ORF">SELMODRAFT_424477</name>
</gene>
<accession>D8SQ06</accession>
<protein>
    <submittedName>
        <fullName evidence="1">Uncharacterized protein</fullName>
    </submittedName>
</protein>
<evidence type="ECO:0000313" key="1">
    <source>
        <dbReference type="EMBL" id="EFJ13507.1"/>
    </source>
</evidence>
<dbReference type="HOGENOM" id="CLU_643107_0_0_1"/>
<dbReference type="Gramene" id="EFJ13507">
    <property type="protein sequence ID" value="EFJ13507"/>
    <property type="gene ID" value="SELMODRAFT_424477"/>
</dbReference>
<dbReference type="PANTHER" id="PTHR37171">
    <property type="entry name" value="SERINE/THREONINE-PROTEIN KINASE YRZF-RELATED"/>
    <property type="match status" value="1"/>
</dbReference>
<keyword evidence="2" id="KW-1185">Reference proteome</keyword>
<reference evidence="1 2" key="1">
    <citation type="journal article" date="2011" name="Science">
        <title>The Selaginella genome identifies genetic changes associated with the evolution of vascular plants.</title>
        <authorList>
            <person name="Banks J.A."/>
            <person name="Nishiyama T."/>
            <person name="Hasebe M."/>
            <person name="Bowman J.L."/>
            <person name="Gribskov M."/>
            <person name="dePamphilis C."/>
            <person name="Albert V.A."/>
            <person name="Aono N."/>
            <person name="Aoyama T."/>
            <person name="Ambrose B.A."/>
            <person name="Ashton N.W."/>
            <person name="Axtell M.J."/>
            <person name="Barker E."/>
            <person name="Barker M.S."/>
            <person name="Bennetzen J.L."/>
            <person name="Bonawitz N.D."/>
            <person name="Chapple C."/>
            <person name="Cheng C."/>
            <person name="Correa L.G."/>
            <person name="Dacre M."/>
            <person name="DeBarry J."/>
            <person name="Dreyer I."/>
            <person name="Elias M."/>
            <person name="Engstrom E.M."/>
            <person name="Estelle M."/>
            <person name="Feng L."/>
            <person name="Finet C."/>
            <person name="Floyd S.K."/>
            <person name="Frommer W.B."/>
            <person name="Fujita T."/>
            <person name="Gramzow L."/>
            <person name="Gutensohn M."/>
            <person name="Harholt J."/>
            <person name="Hattori M."/>
            <person name="Heyl A."/>
            <person name="Hirai T."/>
            <person name="Hiwatashi Y."/>
            <person name="Ishikawa M."/>
            <person name="Iwata M."/>
            <person name="Karol K.G."/>
            <person name="Koehler B."/>
            <person name="Kolukisaoglu U."/>
            <person name="Kubo M."/>
            <person name="Kurata T."/>
            <person name="Lalonde S."/>
            <person name="Li K."/>
            <person name="Li Y."/>
            <person name="Litt A."/>
            <person name="Lyons E."/>
            <person name="Manning G."/>
            <person name="Maruyama T."/>
            <person name="Michael T.P."/>
            <person name="Mikami K."/>
            <person name="Miyazaki S."/>
            <person name="Morinaga S."/>
            <person name="Murata T."/>
            <person name="Mueller-Roeber B."/>
            <person name="Nelson D.R."/>
            <person name="Obara M."/>
            <person name="Oguri Y."/>
            <person name="Olmstead R.G."/>
            <person name="Onodera N."/>
            <person name="Petersen B.L."/>
            <person name="Pils B."/>
            <person name="Prigge M."/>
            <person name="Rensing S.A."/>
            <person name="Riano-Pachon D.M."/>
            <person name="Roberts A.W."/>
            <person name="Sato Y."/>
            <person name="Scheller H.V."/>
            <person name="Schulz B."/>
            <person name="Schulz C."/>
            <person name="Shakirov E.V."/>
            <person name="Shibagaki N."/>
            <person name="Shinohara N."/>
            <person name="Shippen D.E."/>
            <person name="Soerensen I."/>
            <person name="Sotooka R."/>
            <person name="Sugimoto N."/>
            <person name="Sugita M."/>
            <person name="Sumikawa N."/>
            <person name="Tanurdzic M."/>
            <person name="Theissen G."/>
            <person name="Ulvskov P."/>
            <person name="Wakazuki S."/>
            <person name="Weng J.K."/>
            <person name="Willats W.W."/>
            <person name="Wipf D."/>
            <person name="Wolf P.G."/>
            <person name="Yang L."/>
            <person name="Zimmer A.D."/>
            <person name="Zhu Q."/>
            <person name="Mitros T."/>
            <person name="Hellsten U."/>
            <person name="Loque D."/>
            <person name="Otillar R."/>
            <person name="Salamov A."/>
            <person name="Schmutz J."/>
            <person name="Shapiro H."/>
            <person name="Lindquist E."/>
            <person name="Lucas S."/>
            <person name="Rokhsar D."/>
            <person name="Grigoriev I.V."/>
        </authorList>
    </citation>
    <scope>NUCLEOTIDE SEQUENCE [LARGE SCALE GENOMIC DNA]</scope>
</reference>
<evidence type="ECO:0000313" key="2">
    <source>
        <dbReference type="Proteomes" id="UP000001514"/>
    </source>
</evidence>
<organism evidence="2">
    <name type="scientific">Selaginella moellendorffii</name>
    <name type="common">Spikemoss</name>
    <dbReference type="NCBI Taxonomy" id="88036"/>
    <lineage>
        <taxon>Eukaryota</taxon>
        <taxon>Viridiplantae</taxon>
        <taxon>Streptophyta</taxon>
        <taxon>Embryophyta</taxon>
        <taxon>Tracheophyta</taxon>
        <taxon>Lycopodiopsida</taxon>
        <taxon>Selaginellales</taxon>
        <taxon>Selaginellaceae</taxon>
        <taxon>Selaginella</taxon>
    </lineage>
</organism>
<dbReference type="PANTHER" id="PTHR37171:SF1">
    <property type="entry name" value="SERINE_THREONINE-PROTEIN KINASE YRZF-RELATED"/>
    <property type="match status" value="1"/>
</dbReference>
<name>D8SQ06_SELML</name>
<dbReference type="InterPro" id="IPR052396">
    <property type="entry name" value="Meiotic_Drive_Suppr_Kinase"/>
</dbReference>
<proteinExistence type="predicted"/>
<dbReference type="AlphaFoldDB" id="D8SQ06"/>
<dbReference type="InParanoid" id="D8SQ06"/>
<dbReference type="KEGG" id="smo:SELMODRAFT_424477"/>
<dbReference type="Proteomes" id="UP000001514">
    <property type="component" value="Unassembled WGS sequence"/>
</dbReference>
<sequence length="518" mass="58033">MEEVARVEAPPAAVQPPLQRVRSGVSGSPILRSIARKMEVATASRASPRVVLPQHWQEEMVRVEPTRINPVQADPEKAWRASANVFEEWIVDVEDASWKEFVQTPLPELPELVIRTYSNVSPPPLAELCPLDFEMRCWWSFHGEMDEWIQQQPDDLPAPDACPLGHFRWIALNLLHMSGQIQDTSLAALCCYPDAMVRADPGIPSLPDCRKMCLVGVMAMNLDEKNSSLEIQAARLYSYMLLTGSHFGILSSYFKTFACKRLPGLDGCLWISPPLLYNSGDTLKACGFVAWQAQNFCEARAVPIPPDLQAPFTGTGPRAFDRVPILARLRKLAKEQGVANMDELVEKLSWWDDLHALSEPSIYSHNAEKGRILASAEYHGRLVLVKFRDLTQSECLDTDFYLRRFLREVDVYMRLRDLQGDAIPEMLDYGFVRGATICFVILTYCGNFSKMVPLYGKRFKSLNDDGGTFDAGAEYDVIMSLLQKVHAQGVHFAGGHLGVSDAAKAKDVEFLRASLLPV</sequence>
<dbReference type="EMBL" id="GL377632">
    <property type="protein sequence ID" value="EFJ13507.1"/>
    <property type="molecule type" value="Genomic_DNA"/>
</dbReference>